<gene>
    <name evidence="1" type="ORF">SAMN05421688_0253</name>
</gene>
<dbReference type="RefSeq" id="WP_175501171.1">
    <property type="nucleotide sequence ID" value="NZ_FOJU01000001.1"/>
</dbReference>
<protein>
    <submittedName>
        <fullName evidence="1">PhoP regulatory network protein YrbL</fullName>
    </submittedName>
</protein>
<evidence type="ECO:0000313" key="1">
    <source>
        <dbReference type="EMBL" id="SFA70811.1"/>
    </source>
</evidence>
<dbReference type="Pfam" id="PF10707">
    <property type="entry name" value="YrbL-PhoP_reg"/>
    <property type="match status" value="1"/>
</dbReference>
<dbReference type="InterPro" id="IPR019647">
    <property type="entry name" value="PhoP_reg_network_YrbL"/>
</dbReference>
<evidence type="ECO:0000313" key="2">
    <source>
        <dbReference type="Proteomes" id="UP000198796"/>
    </source>
</evidence>
<name>A0A1I0V3G0_9RHOB</name>
<dbReference type="EMBL" id="FOJU01000001">
    <property type="protein sequence ID" value="SFA70811.1"/>
    <property type="molecule type" value="Genomic_DNA"/>
</dbReference>
<keyword evidence="2" id="KW-1185">Reference proteome</keyword>
<dbReference type="Proteomes" id="UP000198796">
    <property type="component" value="Unassembled WGS sequence"/>
</dbReference>
<accession>A0A1I0V3G0</accession>
<dbReference type="AlphaFoldDB" id="A0A1I0V3G0"/>
<reference evidence="1 2" key="1">
    <citation type="submission" date="2016-10" db="EMBL/GenBank/DDBJ databases">
        <authorList>
            <person name="de Groot N.N."/>
        </authorList>
    </citation>
    <scope>NUCLEOTIDE SEQUENCE [LARGE SCALE GENOMIC DNA]</scope>
    <source>
        <strain evidence="1 2">DSM 29316</strain>
    </source>
</reference>
<organism evidence="1 2">
    <name type="scientific">Poseidonocella pacifica</name>
    <dbReference type="NCBI Taxonomy" id="871651"/>
    <lineage>
        <taxon>Bacteria</taxon>
        <taxon>Pseudomonadati</taxon>
        <taxon>Pseudomonadota</taxon>
        <taxon>Alphaproteobacteria</taxon>
        <taxon>Rhodobacterales</taxon>
        <taxon>Roseobacteraceae</taxon>
        <taxon>Poseidonocella</taxon>
    </lineage>
</organism>
<sequence>MLIDLSGLAPVAHGRNRAVFQHPSDAGKLIKTILPRKMDKEPLRGWVERLRKPPYTWQFMKEIRMTYELARRMNSDVTRLPVCDCIGLVRTTLGLGLCVEKICNAEGELAPTLRQMLNSGTFKELHLERLNQFVGAAFEFGLIANDLKPDNLVFEDRSQQFVMVDGVGERTAIPLRLWSRRINARELSRNFAHYSAFYPGLTWDAERRAFSFATPISPPNS</sequence>
<proteinExistence type="predicted"/>
<dbReference type="STRING" id="871651.SAMN05421688_0253"/>